<evidence type="ECO:0000256" key="6">
    <source>
        <dbReference type="PROSITE-ProRule" id="PRU00169"/>
    </source>
</evidence>
<dbReference type="PANTHER" id="PTHR43280:SF28">
    <property type="entry name" value="HTH-TYPE TRANSCRIPTIONAL ACTIVATOR RHAS"/>
    <property type="match status" value="1"/>
</dbReference>
<evidence type="ECO:0000256" key="3">
    <source>
        <dbReference type="ARBA" id="ARBA00023125"/>
    </source>
</evidence>
<dbReference type="SUPFAM" id="SSF52172">
    <property type="entry name" value="CheY-like"/>
    <property type="match status" value="1"/>
</dbReference>
<name>F4A0U4_MAHA5</name>
<keyword evidence="3" id="KW-0238">DNA-binding</keyword>
<dbReference type="CDD" id="cd17536">
    <property type="entry name" value="REC_YesN-like"/>
    <property type="match status" value="1"/>
</dbReference>
<dbReference type="InterPro" id="IPR001789">
    <property type="entry name" value="Sig_transdc_resp-reg_receiver"/>
</dbReference>
<evidence type="ECO:0000313" key="9">
    <source>
        <dbReference type="EMBL" id="AEE96990.1"/>
    </source>
</evidence>
<dbReference type="HOGENOM" id="CLU_000445_5_0_9"/>
<dbReference type="InterPro" id="IPR020449">
    <property type="entry name" value="Tscrpt_reg_AraC-type_HTH"/>
</dbReference>
<dbReference type="Pfam" id="PF12833">
    <property type="entry name" value="HTH_18"/>
    <property type="match status" value="1"/>
</dbReference>
<dbReference type="eggNOG" id="COG4753">
    <property type="taxonomic scope" value="Bacteria"/>
</dbReference>
<evidence type="ECO:0000256" key="4">
    <source>
        <dbReference type="ARBA" id="ARBA00023163"/>
    </source>
</evidence>
<evidence type="ECO:0000259" key="7">
    <source>
        <dbReference type="PROSITE" id="PS01124"/>
    </source>
</evidence>
<dbReference type="Gene3D" id="1.10.10.60">
    <property type="entry name" value="Homeodomain-like"/>
    <property type="match status" value="2"/>
</dbReference>
<dbReference type="SUPFAM" id="SSF46689">
    <property type="entry name" value="Homeodomain-like"/>
    <property type="match status" value="2"/>
</dbReference>
<dbReference type="RefSeq" id="WP_013781418.1">
    <property type="nucleotide sequence ID" value="NC_015520.1"/>
</dbReference>
<evidence type="ECO:0000256" key="1">
    <source>
        <dbReference type="ARBA" id="ARBA00018672"/>
    </source>
</evidence>
<dbReference type="InterPro" id="IPR018060">
    <property type="entry name" value="HTH_AraC"/>
</dbReference>
<dbReference type="GO" id="GO:0000160">
    <property type="term" value="P:phosphorelay signal transduction system"/>
    <property type="evidence" value="ECO:0007669"/>
    <property type="project" value="InterPro"/>
</dbReference>
<keyword evidence="10" id="KW-1185">Reference proteome</keyword>
<keyword evidence="6" id="KW-0597">Phosphoprotein</keyword>
<feature type="domain" description="Response regulatory" evidence="8">
    <location>
        <begin position="3"/>
        <end position="123"/>
    </location>
</feature>
<reference evidence="10" key="1">
    <citation type="submission" date="2010-11" db="EMBL/GenBank/DDBJ databases">
        <title>The complete genome of Mahella australiensis DSM 15567.</title>
        <authorList>
            <consortium name="US DOE Joint Genome Institute (JGI-PGF)"/>
            <person name="Lucas S."/>
            <person name="Copeland A."/>
            <person name="Lapidus A."/>
            <person name="Bruce D."/>
            <person name="Goodwin L."/>
            <person name="Pitluck S."/>
            <person name="Kyrpides N."/>
            <person name="Mavromatis K."/>
            <person name="Pagani I."/>
            <person name="Ivanova N."/>
            <person name="Teshima H."/>
            <person name="Brettin T."/>
            <person name="Detter J.C."/>
            <person name="Han C."/>
            <person name="Tapia R."/>
            <person name="Land M."/>
            <person name="Hauser L."/>
            <person name="Markowitz V."/>
            <person name="Cheng J.-F."/>
            <person name="Hugenholtz P."/>
            <person name="Woyke T."/>
            <person name="Wu D."/>
            <person name="Spring S."/>
            <person name="Pukall R."/>
            <person name="Steenblock K."/>
            <person name="Schneider S."/>
            <person name="Klenk H.-P."/>
            <person name="Eisen J.A."/>
        </authorList>
    </citation>
    <scope>NUCLEOTIDE SEQUENCE [LARGE SCALE GENOMIC DNA]</scope>
    <source>
        <strain evidence="10">DSM 15567 / CIP 107919 / 50-1 BON</strain>
    </source>
</reference>
<evidence type="ECO:0000259" key="8">
    <source>
        <dbReference type="PROSITE" id="PS50110"/>
    </source>
</evidence>
<dbReference type="AlphaFoldDB" id="F4A0U4"/>
<protein>
    <recommendedName>
        <fullName evidence="1">Stage 0 sporulation protein A homolog</fullName>
    </recommendedName>
</protein>
<keyword evidence="2" id="KW-0805">Transcription regulation</keyword>
<comment type="function">
    <text evidence="5">May play the central regulatory role in sporulation. It may be an element of the effector pathway responsible for the activation of sporulation genes in response to nutritional stress. Spo0A may act in concert with spo0H (a sigma factor) to control the expression of some genes that are critical to the sporulation process.</text>
</comment>
<dbReference type="InterPro" id="IPR018062">
    <property type="entry name" value="HTH_AraC-typ_CS"/>
</dbReference>
<reference evidence="9 10" key="2">
    <citation type="journal article" date="2011" name="Stand. Genomic Sci.">
        <title>Complete genome sequence of Mahella australiensis type strain (50-1 BON).</title>
        <authorList>
            <person name="Sikorski J."/>
            <person name="Teshima H."/>
            <person name="Nolan M."/>
            <person name="Lucas S."/>
            <person name="Hammon N."/>
            <person name="Deshpande S."/>
            <person name="Cheng J.F."/>
            <person name="Pitluck S."/>
            <person name="Liolios K."/>
            <person name="Pagani I."/>
            <person name="Ivanova N."/>
            <person name="Huntemann M."/>
            <person name="Mavromatis K."/>
            <person name="Ovchinikova G."/>
            <person name="Pati A."/>
            <person name="Tapia R."/>
            <person name="Han C."/>
            <person name="Goodwin L."/>
            <person name="Chen A."/>
            <person name="Palaniappan K."/>
            <person name="Land M."/>
            <person name="Hauser L."/>
            <person name="Ngatchou-Djao O.D."/>
            <person name="Rohde M."/>
            <person name="Pukall R."/>
            <person name="Spring S."/>
            <person name="Abt B."/>
            <person name="Goker M."/>
            <person name="Detter J.C."/>
            <person name="Woyke T."/>
            <person name="Bristow J."/>
            <person name="Markowitz V."/>
            <person name="Hugenholtz P."/>
            <person name="Eisen J.A."/>
            <person name="Kyrpides N.C."/>
            <person name="Klenk H.P."/>
            <person name="Lapidus A."/>
        </authorList>
    </citation>
    <scope>NUCLEOTIDE SEQUENCE [LARGE SCALE GENOMIC DNA]</scope>
    <source>
        <strain evidence="10">DSM 15567 / CIP 107919 / 50-1 BON</strain>
    </source>
</reference>
<accession>F4A0U4</accession>
<dbReference type="GO" id="GO:0043565">
    <property type="term" value="F:sequence-specific DNA binding"/>
    <property type="evidence" value="ECO:0007669"/>
    <property type="project" value="InterPro"/>
</dbReference>
<feature type="modified residue" description="4-aspartylphosphate" evidence="6">
    <location>
        <position position="58"/>
    </location>
</feature>
<dbReference type="STRING" id="697281.Mahau_1809"/>
<keyword evidence="4" id="KW-0804">Transcription</keyword>
<dbReference type="PRINTS" id="PR00032">
    <property type="entry name" value="HTHARAC"/>
</dbReference>
<evidence type="ECO:0000256" key="2">
    <source>
        <dbReference type="ARBA" id="ARBA00023015"/>
    </source>
</evidence>
<dbReference type="SMART" id="SM00342">
    <property type="entry name" value="HTH_ARAC"/>
    <property type="match status" value="1"/>
</dbReference>
<dbReference type="OrthoDB" id="9779969at2"/>
<dbReference type="Proteomes" id="UP000008457">
    <property type="component" value="Chromosome"/>
</dbReference>
<dbReference type="PROSITE" id="PS01124">
    <property type="entry name" value="HTH_ARAC_FAMILY_2"/>
    <property type="match status" value="1"/>
</dbReference>
<dbReference type="SMART" id="SM00448">
    <property type="entry name" value="REC"/>
    <property type="match status" value="1"/>
</dbReference>
<gene>
    <name evidence="9" type="ordered locus">Mahau_1809</name>
</gene>
<dbReference type="Pfam" id="PF00072">
    <property type="entry name" value="Response_reg"/>
    <property type="match status" value="1"/>
</dbReference>
<sequence length="542" mass="61887">MYNLLIVDDEAIIADYIADIFINSDMLGESLLNVMKSTSAFEALDVMRNRNVDIVLSDVSMPGMNGIDLLRKIKELWPDTKVVLMSGYDEFEYIQAAMRYDSIDYVLKAEGEEQFIVSVKKAVNALDDEIKNSEIVRRAAQNLKLIKSVFIENLLTDILDGHQYEENELLSRFSEVEIPLSPAKPVFIIIGKPASSSTTVISHDKLYKTKILIEEYFKESMCCTSLLYERRLLWLLQPLEEDVSVWNQSITKLIGRLDSIQKMCAEMLDINISFSVAQYPVQWHDLAHAFRELDISMAASPFIDNSVITISQICSESNCNDKEAISKAYLAIKRIASLEVHLSDGNRGEFFNMFDDIMAALKKLPPGYNSIKQQAIFSLTSHFLSVINKMNNADGDLILKVPSEAQSWDEVESYFSDIADKLFKKKEESGCAGTNEILDFVNNYATEHIDEDLSLSRFAEMLHYHPFYLSRLFKQITGMTFSNYIAEIKMNRAKEMLMRNEIKIADIALTLGFDNASYFTRFFKRHMNMSPQEYRSGVQALT</sequence>
<dbReference type="GO" id="GO:0003700">
    <property type="term" value="F:DNA-binding transcription factor activity"/>
    <property type="evidence" value="ECO:0007669"/>
    <property type="project" value="InterPro"/>
</dbReference>
<proteinExistence type="predicted"/>
<dbReference type="PANTHER" id="PTHR43280">
    <property type="entry name" value="ARAC-FAMILY TRANSCRIPTIONAL REGULATOR"/>
    <property type="match status" value="1"/>
</dbReference>
<dbReference type="eggNOG" id="COG2207">
    <property type="taxonomic scope" value="Bacteria"/>
</dbReference>
<dbReference type="PROSITE" id="PS00041">
    <property type="entry name" value="HTH_ARAC_FAMILY_1"/>
    <property type="match status" value="1"/>
</dbReference>
<evidence type="ECO:0000256" key="5">
    <source>
        <dbReference type="ARBA" id="ARBA00024867"/>
    </source>
</evidence>
<dbReference type="KEGG" id="mas:Mahau_1809"/>
<evidence type="ECO:0000313" key="10">
    <source>
        <dbReference type="Proteomes" id="UP000008457"/>
    </source>
</evidence>
<dbReference type="Gene3D" id="3.40.50.2300">
    <property type="match status" value="1"/>
</dbReference>
<dbReference type="InterPro" id="IPR011006">
    <property type="entry name" value="CheY-like_superfamily"/>
</dbReference>
<feature type="domain" description="HTH araC/xylS-type" evidence="7">
    <location>
        <begin position="439"/>
        <end position="537"/>
    </location>
</feature>
<organism evidence="9 10">
    <name type="scientific">Mahella australiensis (strain DSM 15567 / CIP 107919 / 50-1 BON)</name>
    <dbReference type="NCBI Taxonomy" id="697281"/>
    <lineage>
        <taxon>Bacteria</taxon>
        <taxon>Bacillati</taxon>
        <taxon>Bacillota</taxon>
        <taxon>Clostridia</taxon>
        <taxon>Thermoanaerobacterales</taxon>
        <taxon>Thermoanaerobacterales Family IV. Incertae Sedis</taxon>
        <taxon>Mahella</taxon>
    </lineage>
</organism>
<dbReference type="EMBL" id="CP002360">
    <property type="protein sequence ID" value="AEE96990.1"/>
    <property type="molecule type" value="Genomic_DNA"/>
</dbReference>
<dbReference type="InterPro" id="IPR009057">
    <property type="entry name" value="Homeodomain-like_sf"/>
</dbReference>
<dbReference type="PROSITE" id="PS50110">
    <property type="entry name" value="RESPONSE_REGULATORY"/>
    <property type="match status" value="1"/>
</dbReference>